<evidence type="ECO:0000313" key="3">
    <source>
        <dbReference type="EMBL" id="KAG0557439.1"/>
    </source>
</evidence>
<proteinExistence type="predicted"/>
<dbReference type="AlphaFoldDB" id="A0A8T0GGZ8"/>
<evidence type="ECO:0000313" key="4">
    <source>
        <dbReference type="Proteomes" id="UP000822688"/>
    </source>
</evidence>
<accession>A0A8T0GGZ8</accession>
<dbReference type="PRINTS" id="PR00422">
    <property type="entry name" value="TRANSFERRIN"/>
</dbReference>
<evidence type="ECO:0000259" key="2">
    <source>
        <dbReference type="PROSITE" id="PS51408"/>
    </source>
</evidence>
<dbReference type="SMART" id="SM00094">
    <property type="entry name" value="TR_FER"/>
    <property type="match status" value="1"/>
</dbReference>
<evidence type="ECO:0000256" key="1">
    <source>
        <dbReference type="SAM" id="SignalP"/>
    </source>
</evidence>
<name>A0A8T0GGZ8_CERPU</name>
<keyword evidence="4" id="KW-1185">Reference proteome</keyword>
<sequence length="399" mass="41093">MAGSKVAFGFVLVASLFVCSVWAQGPVAAPAAVTSWTWCVSDKADKPACDSMTAMLATIEQPALHKHSCVVGASHEDCMKKINAGEVQFGVFDGSFIDQAAATYNLRAIRTEGSSVGTDNQYYAVGIVKKSACPKSMADLKGKRSCHSGYGRSAGWTLPIATLVNSNIISTVSQTPQANDIESVTAFFAKTCAASNTPATAICSACKTTTGCTAADAYANYEGAFRGVVEGACDVAFTKFTIPAEYALGGPKAQSDWTGLEAPSAYALLCPGASNVCGDITSYATCNFGSAPAHTVMTSGTYPQAEINAFHVVMDKANSNAEFNDMFFAGKNVDGAIFSSDATKTLAYNGTATALTTSINNAKKTLNTLNDAATVSGAASIAKGGALAVASVLVSLLML</sequence>
<dbReference type="Gene3D" id="3.40.190.10">
    <property type="entry name" value="Periplasmic binding protein-like II"/>
    <property type="match status" value="2"/>
</dbReference>
<dbReference type="InterPro" id="IPR001156">
    <property type="entry name" value="Transferrin-like_dom"/>
</dbReference>
<dbReference type="Proteomes" id="UP000822688">
    <property type="component" value="Chromosome 11"/>
</dbReference>
<dbReference type="EMBL" id="CM026432">
    <property type="protein sequence ID" value="KAG0557439.1"/>
    <property type="molecule type" value="Genomic_DNA"/>
</dbReference>
<comment type="caution">
    <text evidence="3">The sequence shown here is derived from an EMBL/GenBank/DDBJ whole genome shotgun (WGS) entry which is preliminary data.</text>
</comment>
<dbReference type="Pfam" id="PF00405">
    <property type="entry name" value="Transferrin"/>
    <property type="match status" value="1"/>
</dbReference>
<protein>
    <recommendedName>
        <fullName evidence="2">Transferrin-like domain-containing protein</fullName>
    </recommendedName>
</protein>
<organism evidence="3 4">
    <name type="scientific">Ceratodon purpureus</name>
    <name type="common">Fire moss</name>
    <name type="synonym">Dicranum purpureum</name>
    <dbReference type="NCBI Taxonomy" id="3225"/>
    <lineage>
        <taxon>Eukaryota</taxon>
        <taxon>Viridiplantae</taxon>
        <taxon>Streptophyta</taxon>
        <taxon>Embryophyta</taxon>
        <taxon>Bryophyta</taxon>
        <taxon>Bryophytina</taxon>
        <taxon>Bryopsida</taxon>
        <taxon>Dicranidae</taxon>
        <taxon>Pseudoditrichales</taxon>
        <taxon>Ditrichaceae</taxon>
        <taxon>Ceratodon</taxon>
    </lineage>
</organism>
<dbReference type="PANTHER" id="PTHR11485">
    <property type="entry name" value="TRANSFERRIN"/>
    <property type="match status" value="1"/>
</dbReference>
<dbReference type="PROSITE" id="PS51408">
    <property type="entry name" value="TRANSFERRIN_LIKE_4"/>
    <property type="match status" value="1"/>
</dbReference>
<gene>
    <name evidence="3" type="ORF">KC19_11G130300</name>
</gene>
<keyword evidence="1" id="KW-0732">Signal</keyword>
<dbReference type="PANTHER" id="PTHR11485:SF58">
    <property type="entry name" value="TRANSFERRIN-LIKE DOMAIN-CONTAINING PROTEIN"/>
    <property type="match status" value="1"/>
</dbReference>
<feature type="chain" id="PRO_5035815102" description="Transferrin-like domain-containing protein" evidence="1">
    <location>
        <begin position="24"/>
        <end position="399"/>
    </location>
</feature>
<reference evidence="3 4" key="1">
    <citation type="submission" date="2020-06" db="EMBL/GenBank/DDBJ databases">
        <title>WGS assembly of Ceratodon purpureus strain R40.</title>
        <authorList>
            <person name="Carey S.B."/>
            <person name="Jenkins J."/>
            <person name="Shu S."/>
            <person name="Lovell J.T."/>
            <person name="Sreedasyam A."/>
            <person name="Maumus F."/>
            <person name="Tiley G.P."/>
            <person name="Fernandez-Pozo N."/>
            <person name="Barry K."/>
            <person name="Chen C."/>
            <person name="Wang M."/>
            <person name="Lipzen A."/>
            <person name="Daum C."/>
            <person name="Saski C.A."/>
            <person name="Payton A.C."/>
            <person name="Mcbreen J.C."/>
            <person name="Conrad R.E."/>
            <person name="Kollar L.M."/>
            <person name="Olsson S."/>
            <person name="Huttunen S."/>
            <person name="Landis J.B."/>
            <person name="Wickett N.J."/>
            <person name="Johnson M.G."/>
            <person name="Rensing S.A."/>
            <person name="Grimwood J."/>
            <person name="Schmutz J."/>
            <person name="Mcdaniel S.F."/>
        </authorList>
    </citation>
    <scope>NUCLEOTIDE SEQUENCE [LARGE SCALE GENOMIC DNA]</scope>
    <source>
        <strain evidence="3 4">R40</strain>
    </source>
</reference>
<dbReference type="SUPFAM" id="SSF53850">
    <property type="entry name" value="Periplasmic binding protein-like II"/>
    <property type="match status" value="1"/>
</dbReference>
<feature type="signal peptide" evidence="1">
    <location>
        <begin position="1"/>
        <end position="23"/>
    </location>
</feature>
<dbReference type="CDD" id="cd13529">
    <property type="entry name" value="PBP2_transferrin"/>
    <property type="match status" value="1"/>
</dbReference>
<feature type="domain" description="Transferrin-like" evidence="2">
    <location>
        <begin position="36"/>
        <end position="380"/>
    </location>
</feature>